<dbReference type="InterPro" id="IPR036465">
    <property type="entry name" value="vWFA_dom_sf"/>
</dbReference>
<dbReference type="Pfam" id="PF00092">
    <property type="entry name" value="VWA"/>
    <property type="match status" value="1"/>
</dbReference>
<protein>
    <submittedName>
        <fullName evidence="2">VWA domain-containing protein</fullName>
    </submittedName>
</protein>
<dbReference type="Gene3D" id="3.40.50.410">
    <property type="entry name" value="von Willebrand factor, type A domain"/>
    <property type="match status" value="1"/>
</dbReference>
<organism evidence="2 3">
    <name type="scientific">Methanobrevibacter olleyae</name>
    <dbReference type="NCBI Taxonomy" id="294671"/>
    <lineage>
        <taxon>Archaea</taxon>
        <taxon>Methanobacteriati</taxon>
        <taxon>Methanobacteriota</taxon>
        <taxon>Methanomada group</taxon>
        <taxon>Methanobacteria</taxon>
        <taxon>Methanobacteriales</taxon>
        <taxon>Methanobacteriaceae</taxon>
        <taxon>Methanobrevibacter</taxon>
    </lineage>
</organism>
<evidence type="ECO:0000313" key="3">
    <source>
        <dbReference type="Proteomes" id="UP000732619"/>
    </source>
</evidence>
<proteinExistence type="predicted"/>
<comment type="caution">
    <text evidence="2">The sequence shown here is derived from an EMBL/GenBank/DDBJ whole genome shotgun (WGS) entry which is preliminary data.</text>
</comment>
<dbReference type="SUPFAM" id="SSF53300">
    <property type="entry name" value="vWA-like"/>
    <property type="match status" value="1"/>
</dbReference>
<gene>
    <name evidence="2" type="ORF">E7Z75_06235</name>
</gene>
<accession>A0A8T3VTX0</accession>
<dbReference type="CDD" id="cd00198">
    <property type="entry name" value="vWFA"/>
    <property type="match status" value="1"/>
</dbReference>
<dbReference type="Proteomes" id="UP000732619">
    <property type="component" value="Unassembled WGS sequence"/>
</dbReference>
<evidence type="ECO:0000313" key="2">
    <source>
        <dbReference type="EMBL" id="MBE6512721.1"/>
    </source>
</evidence>
<name>A0A8T3VTX0_METOL</name>
<sequence>MDNESIKIKIQDQDEISGTEQLNKNENNLKGGNDMENENKTVVNDYNDEKLANIGIEEEMDLFFILDRSGSMGGSEMDTINGFNAFIEKQAVKNHNIRVTTILFDDKYEVLYSRKPISKVEPLTEKEYYVRGLTALLDSIGKTVNTYKNNVASAMCIITSDGYENASREFNRTQIKELIENSGWEFVFIGADIDSYSEASHIGIRKSRVANYSKTAEGHEAMYDACEKVTDRFYRLRRIDDDNEEWKEKLD</sequence>
<reference evidence="2" key="1">
    <citation type="submission" date="2019-04" db="EMBL/GenBank/DDBJ databases">
        <title>Evolution of Biomass-Degrading Anaerobic Consortia Revealed by Metagenomics.</title>
        <authorList>
            <person name="Peng X."/>
        </authorList>
    </citation>
    <scope>NUCLEOTIDE SEQUENCE</scope>
    <source>
        <strain evidence="2">SIG14</strain>
    </source>
</reference>
<evidence type="ECO:0000259" key="1">
    <source>
        <dbReference type="Pfam" id="PF00092"/>
    </source>
</evidence>
<dbReference type="EMBL" id="SUTG01000027">
    <property type="protein sequence ID" value="MBE6512721.1"/>
    <property type="molecule type" value="Genomic_DNA"/>
</dbReference>
<dbReference type="InterPro" id="IPR002035">
    <property type="entry name" value="VWF_A"/>
</dbReference>
<dbReference type="AlphaFoldDB" id="A0A8T3VTX0"/>
<feature type="domain" description="VWFA" evidence="1">
    <location>
        <begin position="61"/>
        <end position="207"/>
    </location>
</feature>